<dbReference type="EMBL" id="CAJVPU010000456">
    <property type="protein sequence ID" value="CAG8450916.1"/>
    <property type="molecule type" value="Genomic_DNA"/>
</dbReference>
<sequence length="320" mass="36137">MSKSNVLRVATFNIRYDSSRGLTASSLERTMDASGEMPWNNRKRKVVDTILFHRVDIVGMQEVLKNQLMDLEALLGQEWRWLGVGRDDGKEAGEFVPIFYNKLNSNVTLQTPDVPGSKGWDADLPQSAKLILRNSQDLLMSPDIVFLTGDFNCEEYDEPYKLLTGKKYANNNDKSQSDNTNLASMPFGDTRYEISNKSIETSYGFSNTFTGFSSSIKPVRIDFIMVNNNSLEAQNVKVLNHGTMPNLYDDNMYISDHRPVVADLRRSRIYSLVREGYPSRYVAKKEGVSQSSVVRITQKAAKTGSVKDLPKSGRPRVFTE</sequence>
<name>A0ACA9K5I2_9GLOM</name>
<proteinExistence type="predicted"/>
<evidence type="ECO:0000313" key="2">
    <source>
        <dbReference type="Proteomes" id="UP000789702"/>
    </source>
</evidence>
<evidence type="ECO:0000313" key="1">
    <source>
        <dbReference type="EMBL" id="CAG8450916.1"/>
    </source>
</evidence>
<gene>
    <name evidence="1" type="ORF">DHETER_LOCUS829</name>
</gene>
<keyword evidence="2" id="KW-1185">Reference proteome</keyword>
<protein>
    <submittedName>
        <fullName evidence="1">6186_t:CDS:1</fullName>
    </submittedName>
</protein>
<reference evidence="1" key="1">
    <citation type="submission" date="2021-06" db="EMBL/GenBank/DDBJ databases">
        <authorList>
            <person name="Kallberg Y."/>
            <person name="Tangrot J."/>
            <person name="Rosling A."/>
        </authorList>
    </citation>
    <scope>NUCLEOTIDE SEQUENCE</scope>
    <source>
        <strain evidence="1">IL203A</strain>
    </source>
</reference>
<accession>A0ACA9K5I2</accession>
<comment type="caution">
    <text evidence="1">The sequence shown here is derived from an EMBL/GenBank/DDBJ whole genome shotgun (WGS) entry which is preliminary data.</text>
</comment>
<organism evidence="1 2">
    <name type="scientific">Dentiscutata heterogama</name>
    <dbReference type="NCBI Taxonomy" id="1316150"/>
    <lineage>
        <taxon>Eukaryota</taxon>
        <taxon>Fungi</taxon>
        <taxon>Fungi incertae sedis</taxon>
        <taxon>Mucoromycota</taxon>
        <taxon>Glomeromycotina</taxon>
        <taxon>Glomeromycetes</taxon>
        <taxon>Diversisporales</taxon>
        <taxon>Gigasporaceae</taxon>
        <taxon>Dentiscutata</taxon>
    </lineage>
</organism>
<dbReference type="Proteomes" id="UP000789702">
    <property type="component" value="Unassembled WGS sequence"/>
</dbReference>